<dbReference type="Pfam" id="PF01757">
    <property type="entry name" value="Acyl_transf_3"/>
    <property type="match status" value="1"/>
</dbReference>
<name>A0A167URL2_PENCH</name>
<organism evidence="3">
    <name type="scientific">Penicillium chrysogenum</name>
    <name type="common">Penicillium notatum</name>
    <dbReference type="NCBI Taxonomy" id="5076"/>
    <lineage>
        <taxon>Eukaryota</taxon>
        <taxon>Fungi</taxon>
        <taxon>Dikarya</taxon>
        <taxon>Ascomycota</taxon>
        <taxon>Pezizomycotina</taxon>
        <taxon>Eurotiomycetes</taxon>
        <taxon>Eurotiomycetidae</taxon>
        <taxon>Eurotiales</taxon>
        <taxon>Aspergillaceae</taxon>
        <taxon>Penicillium</taxon>
        <taxon>Penicillium chrysogenum species complex</taxon>
    </lineage>
</organism>
<gene>
    <name evidence="3" type="ORF">EN45_081660</name>
</gene>
<proteinExistence type="predicted"/>
<dbReference type="PANTHER" id="PTHR23028">
    <property type="entry name" value="ACETYLTRANSFERASE"/>
    <property type="match status" value="1"/>
</dbReference>
<dbReference type="InterPro" id="IPR050879">
    <property type="entry name" value="Acyltransferase_3"/>
</dbReference>
<keyword evidence="1" id="KW-1133">Transmembrane helix</keyword>
<feature type="transmembrane region" description="Helical" evidence="1">
    <location>
        <begin position="412"/>
        <end position="432"/>
    </location>
</feature>
<dbReference type="PANTHER" id="PTHR23028:SF134">
    <property type="entry name" value="PUTATIVE (AFU_ORTHOLOGUE AFUA_4G08520)-RELATED"/>
    <property type="match status" value="1"/>
</dbReference>
<feature type="domain" description="Acyltransferase 3" evidence="2">
    <location>
        <begin position="5"/>
        <end position="431"/>
    </location>
</feature>
<evidence type="ECO:0000313" key="3">
    <source>
        <dbReference type="EMBL" id="KZN89554.1"/>
    </source>
</evidence>
<dbReference type="PhylomeDB" id="A0A167URL2"/>
<protein>
    <recommendedName>
        <fullName evidence="2">Acyltransferase 3 domain-containing protein</fullName>
    </recommendedName>
</protein>
<feature type="transmembrane region" description="Helical" evidence="1">
    <location>
        <begin position="107"/>
        <end position="126"/>
    </location>
</feature>
<dbReference type="EMBL" id="CM002799">
    <property type="protein sequence ID" value="KZN89554.1"/>
    <property type="molecule type" value="Genomic_DNA"/>
</dbReference>
<dbReference type="AlphaFoldDB" id="A0A167URL2"/>
<dbReference type="Proteomes" id="UP000076449">
    <property type="component" value="Chromosome II"/>
</dbReference>
<feature type="transmembrane region" description="Helical" evidence="1">
    <location>
        <begin position="223"/>
        <end position="245"/>
    </location>
</feature>
<reference evidence="3" key="1">
    <citation type="journal article" date="2014" name="Genome Announc.">
        <title>Complete sequencing and chromosome-scale genome assembly of the industrial progenitor strain P2niaD18 from the penicillin producer Penicillium chrysogenum.</title>
        <authorList>
            <person name="Specht T."/>
            <person name="Dahlmann T.A."/>
            <person name="Zadra I."/>
            <person name="Kurnsteiner H."/>
            <person name="Kuck U."/>
        </authorList>
    </citation>
    <scope>NUCLEOTIDE SEQUENCE [LARGE SCALE GENOMIC DNA]</scope>
    <source>
        <strain evidence="3">P2niaD18</strain>
    </source>
</reference>
<evidence type="ECO:0000259" key="2">
    <source>
        <dbReference type="Pfam" id="PF01757"/>
    </source>
</evidence>
<evidence type="ECO:0000256" key="1">
    <source>
        <dbReference type="SAM" id="Phobius"/>
    </source>
</evidence>
<sequence length="457" mass="52863">MERILWLDSLRGIASALVVIHHSKSSEPKSIVGFLTRSYWDEPAEENHRLIQLPPFRLLFNGPSMVALFMVISGYAISLPLLRCREDIGARNSGFFRRLCSAATRRIFRIYLPSVAILFLSQLLYFCNAFQWKPADDWLGGLKPLTAPWAHIQYVLSRIVHLLDISNHQVDINFDRNRPDMRTINYQLWTMPVEFRGSCAVYLLILTFSFWRPQPRYLALAGVAMYWFYMGHWDLFAFVAGILLAERHVASESEPEGEVALSYSCSPFESPKPIIKAWNKFRENIHLEQVPTVVSFMLGMYFLCMCGADRLAREYRWLAVARSAEWDNAEMMPRCWRSVGAVLTIYAISKSALLQRPLNSRPLQYLGKISFPLYLVHPTVYLLLKWPVRDFLWWAVARTSYPGTIEASKHALPFYIAWIGTLLVLGVVMVIASEVWNRFVDLKCLGLARRFEKWVSF</sequence>
<dbReference type="GO" id="GO:0016747">
    <property type="term" value="F:acyltransferase activity, transferring groups other than amino-acyl groups"/>
    <property type="evidence" value="ECO:0007669"/>
    <property type="project" value="InterPro"/>
</dbReference>
<keyword evidence="1" id="KW-0812">Transmembrane</keyword>
<keyword evidence="1" id="KW-0472">Membrane</keyword>
<feature type="transmembrane region" description="Helical" evidence="1">
    <location>
        <begin position="290"/>
        <end position="308"/>
    </location>
</feature>
<feature type="transmembrane region" description="Helical" evidence="1">
    <location>
        <begin position="195"/>
        <end position="211"/>
    </location>
</feature>
<feature type="transmembrane region" description="Helical" evidence="1">
    <location>
        <begin position="64"/>
        <end position="82"/>
    </location>
</feature>
<dbReference type="InterPro" id="IPR002656">
    <property type="entry name" value="Acyl_transf_3_dom"/>
</dbReference>
<accession>A0A167URL2</accession>